<name>A0A4V4KQI0_AURPU</name>
<dbReference type="PROSITE" id="PS50157">
    <property type="entry name" value="ZINC_FINGER_C2H2_2"/>
    <property type="match status" value="1"/>
</dbReference>
<keyword evidence="1" id="KW-0862">Zinc</keyword>
<reference evidence="4 5" key="1">
    <citation type="submission" date="2018-10" db="EMBL/GenBank/DDBJ databases">
        <title>Fifty Aureobasidium pullulans genomes reveal a recombining polyextremotolerant generalist.</title>
        <authorList>
            <person name="Gostincar C."/>
            <person name="Turk M."/>
            <person name="Zajc J."/>
            <person name="Gunde-Cimerman N."/>
        </authorList>
    </citation>
    <scope>NUCLEOTIDE SEQUENCE [LARGE SCALE GENOMIC DNA]</scope>
    <source>
        <strain evidence="4 5">EXF-3844</strain>
    </source>
</reference>
<protein>
    <recommendedName>
        <fullName evidence="3">C2H2-type domain-containing protein</fullName>
    </recommendedName>
</protein>
<sequence length="288" mass="32572">MPREKREPPKFWCKACQRGFWDLEISTKHKRTCHVNRKQFFKVTALGLDPKDHEAQEKLGILYDFVLNERRISQHDRVEIERMKKHLQLWGDRPLTQIFVWRLGDFSDEELMSVESKKRKRASVYSDTGPAASSPDVRASTSSQMIYHAPSPPPLHDLLPGPSTLGSSGGLPHTYYPGIQALRNIPSSQNGPFAGIRPPPTSASQTSSDELTSDFDQAFATWLDDENISKAAIRRLLSDPAMEPITSLLSWNSVGEMKEKLEGFETDEDEDEDEDEDGDGNGDVSNRW</sequence>
<feature type="region of interest" description="Disordered" evidence="2">
    <location>
        <begin position="259"/>
        <end position="288"/>
    </location>
</feature>
<evidence type="ECO:0000313" key="4">
    <source>
        <dbReference type="EMBL" id="THZ42421.1"/>
    </source>
</evidence>
<gene>
    <name evidence="4" type="ORF">D6C90_05306</name>
</gene>
<dbReference type="InterPro" id="IPR013087">
    <property type="entry name" value="Znf_C2H2_type"/>
</dbReference>
<evidence type="ECO:0000313" key="5">
    <source>
        <dbReference type="Proteomes" id="UP000310121"/>
    </source>
</evidence>
<dbReference type="EMBL" id="QZBN01000476">
    <property type="protein sequence ID" value="THZ42421.1"/>
    <property type="molecule type" value="Genomic_DNA"/>
</dbReference>
<evidence type="ECO:0000256" key="1">
    <source>
        <dbReference type="PROSITE-ProRule" id="PRU00042"/>
    </source>
</evidence>
<feature type="domain" description="C2H2-type" evidence="3">
    <location>
        <begin position="11"/>
        <end position="39"/>
    </location>
</feature>
<evidence type="ECO:0000256" key="2">
    <source>
        <dbReference type="SAM" id="MobiDB-lite"/>
    </source>
</evidence>
<accession>A0A4V4KQI0</accession>
<evidence type="ECO:0000259" key="3">
    <source>
        <dbReference type="PROSITE" id="PS50157"/>
    </source>
</evidence>
<organism evidence="4 5">
    <name type="scientific">Aureobasidium pullulans</name>
    <name type="common">Black yeast</name>
    <name type="synonym">Pullularia pullulans</name>
    <dbReference type="NCBI Taxonomy" id="5580"/>
    <lineage>
        <taxon>Eukaryota</taxon>
        <taxon>Fungi</taxon>
        <taxon>Dikarya</taxon>
        <taxon>Ascomycota</taxon>
        <taxon>Pezizomycotina</taxon>
        <taxon>Dothideomycetes</taxon>
        <taxon>Dothideomycetidae</taxon>
        <taxon>Dothideales</taxon>
        <taxon>Saccotheciaceae</taxon>
        <taxon>Aureobasidium</taxon>
    </lineage>
</organism>
<keyword evidence="1" id="KW-0479">Metal-binding</keyword>
<proteinExistence type="predicted"/>
<feature type="region of interest" description="Disordered" evidence="2">
    <location>
        <begin position="186"/>
        <end position="211"/>
    </location>
</feature>
<dbReference type="GO" id="GO:0008270">
    <property type="term" value="F:zinc ion binding"/>
    <property type="evidence" value="ECO:0007669"/>
    <property type="project" value="UniProtKB-KW"/>
</dbReference>
<dbReference type="Proteomes" id="UP000310121">
    <property type="component" value="Unassembled WGS sequence"/>
</dbReference>
<keyword evidence="1" id="KW-0863">Zinc-finger</keyword>
<comment type="caution">
    <text evidence="4">The sequence shown here is derived from an EMBL/GenBank/DDBJ whole genome shotgun (WGS) entry which is preliminary data.</text>
</comment>
<dbReference type="AlphaFoldDB" id="A0A4V4KQI0"/>
<dbReference type="PROSITE" id="PS00028">
    <property type="entry name" value="ZINC_FINGER_C2H2_1"/>
    <property type="match status" value="1"/>
</dbReference>
<feature type="compositionally biased region" description="Acidic residues" evidence="2">
    <location>
        <begin position="264"/>
        <end position="280"/>
    </location>
</feature>
<feature type="region of interest" description="Disordered" evidence="2">
    <location>
        <begin position="117"/>
        <end position="143"/>
    </location>
</feature>